<organism evidence="1 2">
    <name type="scientific">Luteimonas wenzhouensis</name>
    <dbReference type="NCBI Taxonomy" id="2599615"/>
    <lineage>
        <taxon>Bacteria</taxon>
        <taxon>Pseudomonadati</taxon>
        <taxon>Pseudomonadota</taxon>
        <taxon>Gammaproteobacteria</taxon>
        <taxon>Lysobacterales</taxon>
        <taxon>Lysobacteraceae</taxon>
        <taxon>Luteimonas</taxon>
    </lineage>
</organism>
<dbReference type="Gene3D" id="1.10.510.10">
    <property type="entry name" value="Transferase(Phosphotransferase) domain 1"/>
    <property type="match status" value="1"/>
</dbReference>
<comment type="caution">
    <text evidence="1">The sequence shown here is derived from an EMBL/GenBank/DDBJ whole genome shotgun (WGS) entry which is preliminary data.</text>
</comment>
<dbReference type="Proteomes" id="UP000315949">
    <property type="component" value="Unassembled WGS sequence"/>
</dbReference>
<evidence type="ECO:0000313" key="1">
    <source>
        <dbReference type="EMBL" id="TWT20828.1"/>
    </source>
</evidence>
<dbReference type="OrthoDB" id="8028712at2"/>
<protein>
    <submittedName>
        <fullName evidence="1">Serine/threonine protein phosphatase</fullName>
    </submittedName>
</protein>
<dbReference type="AlphaFoldDB" id="A0A5C5U4T9"/>
<dbReference type="RefSeq" id="WP_146311636.1">
    <property type="nucleotide sequence ID" value="NZ_VOHE01000002.1"/>
</dbReference>
<accession>A0A5C5U4T9</accession>
<gene>
    <name evidence="1" type="ORF">FQY79_05860</name>
</gene>
<dbReference type="EMBL" id="VOHE01000002">
    <property type="protein sequence ID" value="TWT20828.1"/>
    <property type="molecule type" value="Genomic_DNA"/>
</dbReference>
<sequence length="274" mass="29517">MGKEGQVRRLDVEGGVAWFKRYGSARRALRMRAMDWTAMRLGVTPLRAPPRHVGPDGRRVEQRRLTELASLDVNVPRVLAQGDDCLLLSDMGQTLADRLRRSGPDEARTLVSRAVEAIAAVHARGAYLGAPVARNLTVDADGRIGFIDFEEDPGEVMPLADAQARDWLVFSAGVSRHVPFDEQELAGLLAAGLRRERPPSRSALARTVERLGFLRRPTAWLGGRAAGIGKALGSLRRAIGSSGGSVLALAAALALDLLHDGDIELLVLLAGMLD</sequence>
<dbReference type="SUPFAM" id="SSF56112">
    <property type="entry name" value="Protein kinase-like (PK-like)"/>
    <property type="match status" value="1"/>
</dbReference>
<dbReference type="InterPro" id="IPR011009">
    <property type="entry name" value="Kinase-like_dom_sf"/>
</dbReference>
<name>A0A5C5U4T9_9GAMM</name>
<keyword evidence="2" id="KW-1185">Reference proteome</keyword>
<evidence type="ECO:0000313" key="2">
    <source>
        <dbReference type="Proteomes" id="UP000315949"/>
    </source>
</evidence>
<proteinExistence type="predicted"/>
<reference evidence="1 2" key="1">
    <citation type="submission" date="2019-07" db="EMBL/GenBank/DDBJ databases">
        <title>Luteimonas sp. YD-1 nov., isolated from acidic soil.</title>
        <authorList>
            <person name="Zhou J."/>
        </authorList>
    </citation>
    <scope>NUCLEOTIDE SEQUENCE [LARGE SCALE GENOMIC DNA]</scope>
    <source>
        <strain evidence="1 2">YD-1</strain>
    </source>
</reference>